<dbReference type="PANTHER" id="PTHR48079:SF6">
    <property type="entry name" value="NAD(P)-BINDING DOMAIN-CONTAINING PROTEIN-RELATED"/>
    <property type="match status" value="1"/>
</dbReference>
<reference evidence="2 3" key="1">
    <citation type="submission" date="2021-01" db="EMBL/GenBank/DDBJ databases">
        <title>Genome public.</title>
        <authorList>
            <person name="Liu C."/>
            <person name="Sun Q."/>
        </authorList>
    </citation>
    <scope>NUCLEOTIDE SEQUENCE [LARGE SCALE GENOMIC DNA]</scope>
    <source>
        <strain evidence="2 3">JC656</strain>
    </source>
</reference>
<dbReference type="Proteomes" id="UP000639051">
    <property type="component" value="Unassembled WGS sequence"/>
</dbReference>
<dbReference type="Pfam" id="PF01370">
    <property type="entry name" value="Epimerase"/>
    <property type="match status" value="1"/>
</dbReference>
<dbReference type="RefSeq" id="WP_189694735.1">
    <property type="nucleotide sequence ID" value="NZ_BNCM01000013.1"/>
</dbReference>
<dbReference type="PANTHER" id="PTHR48079">
    <property type="entry name" value="PROTEIN YEEZ"/>
    <property type="match status" value="1"/>
</dbReference>
<proteinExistence type="predicted"/>
<organism evidence="2 3">
    <name type="scientific">Sinomonas cellulolyticus</name>
    <dbReference type="NCBI Taxonomy" id="2801916"/>
    <lineage>
        <taxon>Bacteria</taxon>
        <taxon>Bacillati</taxon>
        <taxon>Actinomycetota</taxon>
        <taxon>Actinomycetes</taxon>
        <taxon>Micrococcales</taxon>
        <taxon>Micrococcaceae</taxon>
        <taxon>Sinomonas</taxon>
    </lineage>
</organism>
<evidence type="ECO:0000313" key="2">
    <source>
        <dbReference type="EMBL" id="MBL0704049.1"/>
    </source>
</evidence>
<accession>A0ABS1JXU4</accession>
<evidence type="ECO:0000313" key="3">
    <source>
        <dbReference type="Proteomes" id="UP000639051"/>
    </source>
</evidence>
<sequence>MRIAIVGATGNVGTALLRKLATEGGHELVGIARRAPDPGGAPYERATWHAVDIGSPNGVAALRSAFEGCDAVVHLAWVIQPNHRQGELHRINVEGSWQVFEAAAEAGVKHLVYASSVGAYSPGPKDERVDESWPTGGLHTSHYSRQKAAVERILDRFESEHPDIAVARLRPGLIFQSGQASEVGRYFLGRFIPQEIARARVPFLPMPSSMVFQAVHAEDAADAYAKVLAARAKGAFNVAAEPVLNPTTFPPVLGAKKSVPLPGAALRALVWLSWKLRIQRTDPGWIDMALQVPIMDTRRARAELGWEPRRSSQEAVTAVLGGMQEAAGVSASAALRPGDQKADS</sequence>
<protein>
    <submittedName>
        <fullName evidence="2">NAD-dependent epimerase/dehydratase family protein</fullName>
    </submittedName>
</protein>
<feature type="domain" description="NAD-dependent epimerase/dehydratase" evidence="1">
    <location>
        <begin position="3"/>
        <end position="239"/>
    </location>
</feature>
<dbReference type="Gene3D" id="3.40.50.720">
    <property type="entry name" value="NAD(P)-binding Rossmann-like Domain"/>
    <property type="match status" value="1"/>
</dbReference>
<dbReference type="InterPro" id="IPR001509">
    <property type="entry name" value="Epimerase_deHydtase"/>
</dbReference>
<dbReference type="InterPro" id="IPR051783">
    <property type="entry name" value="NAD(P)-dependent_oxidoreduct"/>
</dbReference>
<dbReference type="SUPFAM" id="SSF51735">
    <property type="entry name" value="NAD(P)-binding Rossmann-fold domains"/>
    <property type="match status" value="1"/>
</dbReference>
<name>A0ABS1JXU4_9MICC</name>
<evidence type="ECO:0000259" key="1">
    <source>
        <dbReference type="Pfam" id="PF01370"/>
    </source>
</evidence>
<comment type="caution">
    <text evidence="2">The sequence shown here is derived from an EMBL/GenBank/DDBJ whole genome shotgun (WGS) entry which is preliminary data.</text>
</comment>
<gene>
    <name evidence="2" type="ORF">JJE72_00840</name>
</gene>
<dbReference type="EMBL" id="JAERRC010000005">
    <property type="protein sequence ID" value="MBL0704049.1"/>
    <property type="molecule type" value="Genomic_DNA"/>
</dbReference>
<dbReference type="InterPro" id="IPR036291">
    <property type="entry name" value="NAD(P)-bd_dom_sf"/>
</dbReference>
<keyword evidence="3" id="KW-1185">Reference proteome</keyword>